<protein>
    <recommendedName>
        <fullName evidence="3">G domain-containing protein</fullName>
    </recommendedName>
</protein>
<reference evidence="1 2" key="1">
    <citation type="journal article" date="2018" name="Nat. Ecol. Evol.">
        <title>Shark genomes provide insights into elasmobranch evolution and the origin of vertebrates.</title>
        <authorList>
            <person name="Hara Y"/>
            <person name="Yamaguchi K"/>
            <person name="Onimaru K"/>
            <person name="Kadota M"/>
            <person name="Koyanagi M"/>
            <person name="Keeley SD"/>
            <person name="Tatsumi K"/>
            <person name="Tanaka K"/>
            <person name="Motone F"/>
            <person name="Kageyama Y"/>
            <person name="Nozu R"/>
            <person name="Adachi N"/>
            <person name="Nishimura O"/>
            <person name="Nakagawa R"/>
            <person name="Tanegashima C"/>
            <person name="Kiyatake I"/>
            <person name="Matsumoto R"/>
            <person name="Murakumo K"/>
            <person name="Nishida K"/>
            <person name="Terakita A"/>
            <person name="Kuratani S"/>
            <person name="Sato K"/>
            <person name="Hyodo S Kuraku.S."/>
        </authorList>
    </citation>
    <scope>NUCLEOTIDE SEQUENCE [LARGE SCALE GENOMIC DNA]</scope>
</reference>
<dbReference type="OMA" id="ICESTRQ"/>
<organism evidence="1 2">
    <name type="scientific">Chiloscyllium punctatum</name>
    <name type="common">Brownbanded bambooshark</name>
    <name type="synonym">Hemiscyllium punctatum</name>
    <dbReference type="NCBI Taxonomy" id="137246"/>
    <lineage>
        <taxon>Eukaryota</taxon>
        <taxon>Metazoa</taxon>
        <taxon>Chordata</taxon>
        <taxon>Craniata</taxon>
        <taxon>Vertebrata</taxon>
        <taxon>Chondrichthyes</taxon>
        <taxon>Elasmobranchii</taxon>
        <taxon>Galeomorphii</taxon>
        <taxon>Galeoidea</taxon>
        <taxon>Orectolobiformes</taxon>
        <taxon>Hemiscylliidae</taxon>
        <taxon>Chiloscyllium</taxon>
    </lineage>
</organism>
<accession>A0A401RRH9</accession>
<sequence>MGLAEDTVSGLHSDDIISIIKGYIPNKYKFAVDSPFKAGDISPRAINEKIHCVAYVIDVSKTPMLSTEMKMKICAIRSKIDELEVPQIVLLTKVDEECPMVGKDVETVYRSDLITKKVKFLPYAQ</sequence>
<dbReference type="GO" id="GO:0006955">
    <property type="term" value="P:immune response"/>
    <property type="evidence" value="ECO:0007669"/>
    <property type="project" value="TreeGrafter"/>
</dbReference>
<evidence type="ECO:0008006" key="3">
    <source>
        <dbReference type="Google" id="ProtNLM"/>
    </source>
</evidence>
<dbReference type="InterPro" id="IPR027417">
    <property type="entry name" value="P-loop_NTPase"/>
</dbReference>
<dbReference type="STRING" id="137246.A0A401RRH9"/>
<dbReference type="OrthoDB" id="25620at2759"/>
<evidence type="ECO:0000313" key="2">
    <source>
        <dbReference type="Proteomes" id="UP000287033"/>
    </source>
</evidence>
<evidence type="ECO:0000313" key="1">
    <source>
        <dbReference type="EMBL" id="GCC20739.1"/>
    </source>
</evidence>
<dbReference type="PANTHER" id="PTHR14241:SF32">
    <property type="entry name" value="VWFA DOMAIN-CONTAINING PROTEIN-RELATED"/>
    <property type="match status" value="1"/>
</dbReference>
<proteinExistence type="predicted"/>
<dbReference type="AlphaFoldDB" id="A0A401RRH9"/>
<name>A0A401RRH9_CHIPU</name>
<dbReference type="PANTHER" id="PTHR14241">
    <property type="entry name" value="INTERFERON-INDUCED PROTEIN 44"/>
    <property type="match status" value="1"/>
</dbReference>
<keyword evidence="2" id="KW-1185">Reference proteome</keyword>
<dbReference type="EMBL" id="BEZZ01001922">
    <property type="protein sequence ID" value="GCC20739.1"/>
    <property type="molecule type" value="Genomic_DNA"/>
</dbReference>
<comment type="caution">
    <text evidence="1">The sequence shown here is derived from an EMBL/GenBank/DDBJ whole genome shotgun (WGS) entry which is preliminary data.</text>
</comment>
<dbReference type="Proteomes" id="UP000287033">
    <property type="component" value="Unassembled WGS sequence"/>
</dbReference>
<dbReference type="SUPFAM" id="SSF52540">
    <property type="entry name" value="P-loop containing nucleoside triphosphate hydrolases"/>
    <property type="match status" value="1"/>
</dbReference>
<gene>
    <name evidence="1" type="ORF">chiPu_0019306</name>
</gene>